<proteinExistence type="inferred from homology"/>
<dbReference type="Proteomes" id="UP001168877">
    <property type="component" value="Unassembled WGS sequence"/>
</dbReference>
<keyword evidence="3" id="KW-1003">Cell membrane</keyword>
<evidence type="ECO:0000256" key="3">
    <source>
        <dbReference type="ARBA" id="ARBA00022475"/>
    </source>
</evidence>
<keyword evidence="12" id="KW-0408">Iron</keyword>
<dbReference type="GO" id="GO:0020037">
    <property type="term" value="F:heme binding"/>
    <property type="evidence" value="ECO:0007669"/>
    <property type="project" value="InterPro"/>
</dbReference>
<evidence type="ECO:0000256" key="8">
    <source>
        <dbReference type="ARBA" id="ARBA00022989"/>
    </source>
</evidence>
<evidence type="ECO:0000256" key="5">
    <source>
        <dbReference type="ARBA" id="ARBA00022692"/>
    </source>
</evidence>
<protein>
    <recommendedName>
        <fullName evidence="13">Globin domain-containing protein</fullName>
    </recommendedName>
</protein>
<dbReference type="PRINTS" id="PR00188">
    <property type="entry name" value="PLANTGLOBIN"/>
</dbReference>
<evidence type="ECO:0000313" key="15">
    <source>
        <dbReference type="Proteomes" id="UP001168877"/>
    </source>
</evidence>
<dbReference type="SMART" id="SM00369">
    <property type="entry name" value="LRR_TYP"/>
    <property type="match status" value="5"/>
</dbReference>
<reference evidence="14" key="2">
    <citation type="submission" date="2023-06" db="EMBL/GenBank/DDBJ databases">
        <authorList>
            <person name="Swenson N.G."/>
            <person name="Wegrzyn J.L."/>
            <person name="Mcevoy S.L."/>
        </authorList>
    </citation>
    <scope>NUCLEOTIDE SEQUENCE</scope>
    <source>
        <strain evidence="14">NS2018</strain>
        <tissue evidence="14">Leaf</tissue>
    </source>
</reference>
<dbReference type="Gene3D" id="1.10.490.10">
    <property type="entry name" value="Globins"/>
    <property type="match status" value="1"/>
</dbReference>
<evidence type="ECO:0000256" key="12">
    <source>
        <dbReference type="RuleBase" id="RU000625"/>
    </source>
</evidence>
<comment type="subcellular location">
    <subcellularLocation>
        <location evidence="1">Cell membrane</location>
        <topology evidence="1">Single-pass type I membrane protein</topology>
    </subcellularLocation>
</comment>
<dbReference type="PROSITE" id="PS00208">
    <property type="entry name" value="PLANT_GLOBIN"/>
    <property type="match status" value="1"/>
</dbReference>
<keyword evidence="4" id="KW-0433">Leucine-rich repeat</keyword>
<reference evidence="14" key="1">
    <citation type="journal article" date="2022" name="Plant J.">
        <title>Strategies of tolerance reflected in two North American maple genomes.</title>
        <authorList>
            <person name="McEvoy S.L."/>
            <person name="Sezen U.U."/>
            <person name="Trouern-Trend A."/>
            <person name="McMahon S.M."/>
            <person name="Schaberg P.G."/>
            <person name="Yang J."/>
            <person name="Wegrzyn J.L."/>
            <person name="Swenson N.G."/>
        </authorList>
    </citation>
    <scope>NUCLEOTIDE SEQUENCE</scope>
    <source>
        <strain evidence="14">NS2018</strain>
    </source>
</reference>
<evidence type="ECO:0000256" key="2">
    <source>
        <dbReference type="ARBA" id="ARBA00009592"/>
    </source>
</evidence>
<dbReference type="PANTHER" id="PTHR48063:SF101">
    <property type="entry name" value="LRR RECEPTOR-LIKE SERINE_THREONINE-PROTEIN KINASE FLS2"/>
    <property type="match status" value="1"/>
</dbReference>
<sequence length="549" mass="61217">MTSLLHLDLSYSQIVSPLKSFGNLGSSLVDLDLSGNNLQGPIPDYAFSNMTSLLHLDLSYSQIVGPLKSFGNLCSLKTLSLNNNNLTGQLPELFFYLSNCSKDTLETLLLNDNILSGSFPDFTLFSSLRELQLQGNNLNGSFPKSFGQLSNLTILVLDNNNLGGSIPDLSVFVSLKELHIGDNLLNGTLPKSIGNLSKLEVLDVSSNLLEGTVTEAYLSNLSRLSYLDLSSNSLTLNFKDNWVPPFQLETILMRDCQLGPRFPKWLQTQHNFSELDISNARISDTIPTWFWDLSPSLSFLNISHNRISGVLPNLTFKFPHIFGIDLSYNNFEGTLPPVASTVAILSNNKFSGSIALLFSRISDFQYLDLSDNQLSGSLPNCSNCWQRISKRFRVRAFSEEQEALVVKSWNAMKKKNPGELGLKFFLRIFEIAPSAKKLFKFLKDSDVPVEQNPQLKPHAMTVFVMTCESAVQLRKAGKATVRESTLKDLGATHLKYGVVDEHFEVTKYALLETIKEAVPEMWSPEMKNAWAEAYDQLAAAIQNEMKPLN</sequence>
<evidence type="ECO:0000256" key="1">
    <source>
        <dbReference type="ARBA" id="ARBA00004251"/>
    </source>
</evidence>
<evidence type="ECO:0000256" key="9">
    <source>
        <dbReference type="ARBA" id="ARBA00023136"/>
    </source>
</evidence>
<dbReference type="InterPro" id="IPR003591">
    <property type="entry name" value="Leu-rich_rpt_typical-subtyp"/>
</dbReference>
<gene>
    <name evidence="14" type="ORF">LWI29_028857</name>
</gene>
<dbReference type="Gene3D" id="3.80.10.10">
    <property type="entry name" value="Ribonuclease Inhibitor"/>
    <property type="match status" value="2"/>
</dbReference>
<dbReference type="InterPro" id="IPR001611">
    <property type="entry name" value="Leu-rich_rpt"/>
</dbReference>
<dbReference type="Pfam" id="PF00042">
    <property type="entry name" value="Globin"/>
    <property type="match status" value="1"/>
</dbReference>
<dbReference type="AlphaFoldDB" id="A0AA39RWM1"/>
<dbReference type="InterPro" id="IPR012292">
    <property type="entry name" value="Globin/Proto"/>
</dbReference>
<dbReference type="CDD" id="cd14784">
    <property type="entry name" value="class1_nsHb-like"/>
    <property type="match status" value="1"/>
</dbReference>
<organism evidence="14 15">
    <name type="scientific">Acer saccharum</name>
    <name type="common">Sugar maple</name>
    <dbReference type="NCBI Taxonomy" id="4024"/>
    <lineage>
        <taxon>Eukaryota</taxon>
        <taxon>Viridiplantae</taxon>
        <taxon>Streptophyta</taxon>
        <taxon>Embryophyta</taxon>
        <taxon>Tracheophyta</taxon>
        <taxon>Spermatophyta</taxon>
        <taxon>Magnoliopsida</taxon>
        <taxon>eudicotyledons</taxon>
        <taxon>Gunneridae</taxon>
        <taxon>Pentapetalae</taxon>
        <taxon>rosids</taxon>
        <taxon>malvids</taxon>
        <taxon>Sapindales</taxon>
        <taxon>Sapindaceae</taxon>
        <taxon>Hippocastanoideae</taxon>
        <taxon>Acereae</taxon>
        <taxon>Acer</taxon>
    </lineage>
</organism>
<dbReference type="GO" id="GO:0019825">
    <property type="term" value="F:oxygen binding"/>
    <property type="evidence" value="ECO:0007669"/>
    <property type="project" value="InterPro"/>
</dbReference>
<dbReference type="PRINTS" id="PR00019">
    <property type="entry name" value="LEURICHRPT"/>
</dbReference>
<evidence type="ECO:0000259" key="13">
    <source>
        <dbReference type="PROSITE" id="PS01033"/>
    </source>
</evidence>
<dbReference type="PROSITE" id="PS51450">
    <property type="entry name" value="LRR"/>
    <property type="match status" value="1"/>
</dbReference>
<keyword evidence="10" id="KW-0675">Receptor</keyword>
<keyword evidence="9" id="KW-0472">Membrane</keyword>
<dbReference type="FunFam" id="3.80.10.10:FF:000383">
    <property type="entry name" value="Leucine-rich repeat receptor protein kinase EMS1"/>
    <property type="match status" value="1"/>
</dbReference>
<keyword evidence="12" id="KW-0479">Metal-binding</keyword>
<comment type="similarity">
    <text evidence="12">Belongs to the plant globin family.</text>
</comment>
<evidence type="ECO:0000256" key="11">
    <source>
        <dbReference type="ARBA" id="ARBA00023180"/>
    </source>
</evidence>
<dbReference type="EMBL" id="JAUESC010000384">
    <property type="protein sequence ID" value="KAK0582721.1"/>
    <property type="molecule type" value="Genomic_DNA"/>
</dbReference>
<dbReference type="SUPFAM" id="SSF46458">
    <property type="entry name" value="Globin-like"/>
    <property type="match status" value="1"/>
</dbReference>
<keyword evidence="8" id="KW-1133">Transmembrane helix</keyword>
<dbReference type="Pfam" id="PF23598">
    <property type="entry name" value="LRR_14"/>
    <property type="match status" value="1"/>
</dbReference>
<dbReference type="GO" id="GO:0005886">
    <property type="term" value="C:plasma membrane"/>
    <property type="evidence" value="ECO:0007669"/>
    <property type="project" value="UniProtKB-SubCell"/>
</dbReference>
<evidence type="ECO:0000256" key="7">
    <source>
        <dbReference type="ARBA" id="ARBA00022737"/>
    </source>
</evidence>
<dbReference type="InterPro" id="IPR009050">
    <property type="entry name" value="Globin-like_sf"/>
</dbReference>
<dbReference type="Pfam" id="PF00560">
    <property type="entry name" value="LRR_1"/>
    <property type="match status" value="2"/>
</dbReference>
<dbReference type="InterPro" id="IPR046956">
    <property type="entry name" value="RLP23-like"/>
</dbReference>
<dbReference type="Pfam" id="PF13855">
    <property type="entry name" value="LRR_8"/>
    <property type="match status" value="1"/>
</dbReference>
<keyword evidence="6" id="KW-0732">Signal</keyword>
<keyword evidence="7" id="KW-0677">Repeat</keyword>
<dbReference type="FunFam" id="3.80.10.10:FF:001347">
    <property type="entry name" value="LRR receptor-like serine/threonine-protein kinase GSO2"/>
    <property type="match status" value="1"/>
</dbReference>
<comment type="similarity">
    <text evidence="2">Belongs to the RLP family.</text>
</comment>
<dbReference type="PANTHER" id="PTHR48063">
    <property type="entry name" value="LRR RECEPTOR-LIKE KINASE"/>
    <property type="match status" value="1"/>
</dbReference>
<accession>A0AA39RWM1</accession>
<evidence type="ECO:0000256" key="6">
    <source>
        <dbReference type="ARBA" id="ARBA00022729"/>
    </source>
</evidence>
<dbReference type="GO" id="GO:0046872">
    <property type="term" value="F:metal ion binding"/>
    <property type="evidence" value="ECO:0007669"/>
    <property type="project" value="UniProtKB-KW"/>
</dbReference>
<keyword evidence="11" id="KW-0325">Glycoprotein</keyword>
<keyword evidence="5" id="KW-0812">Transmembrane</keyword>
<evidence type="ECO:0000313" key="14">
    <source>
        <dbReference type="EMBL" id="KAK0582721.1"/>
    </source>
</evidence>
<dbReference type="InterPro" id="IPR019824">
    <property type="entry name" value="Leghaemoglobin_Fe_BS"/>
</dbReference>
<dbReference type="PROSITE" id="PS01033">
    <property type="entry name" value="GLOBIN"/>
    <property type="match status" value="1"/>
</dbReference>
<feature type="domain" description="Globin" evidence="13">
    <location>
        <begin position="396"/>
        <end position="546"/>
    </location>
</feature>
<keyword evidence="15" id="KW-1185">Reference proteome</keyword>
<dbReference type="InterPro" id="IPR055414">
    <property type="entry name" value="LRR_R13L4/SHOC2-like"/>
</dbReference>
<evidence type="ECO:0000256" key="10">
    <source>
        <dbReference type="ARBA" id="ARBA00023170"/>
    </source>
</evidence>
<dbReference type="InterPro" id="IPR000971">
    <property type="entry name" value="Globin"/>
</dbReference>
<keyword evidence="12" id="KW-0349">Heme</keyword>
<name>A0AA39RWM1_ACESA</name>
<dbReference type="SUPFAM" id="SSF52058">
    <property type="entry name" value="L domain-like"/>
    <property type="match status" value="2"/>
</dbReference>
<comment type="caution">
    <text evidence="14">The sequence shown here is derived from an EMBL/GenBank/DDBJ whole genome shotgun (WGS) entry which is preliminary data.</text>
</comment>
<dbReference type="InterPro" id="IPR032675">
    <property type="entry name" value="LRR_dom_sf"/>
</dbReference>
<evidence type="ECO:0000256" key="4">
    <source>
        <dbReference type="ARBA" id="ARBA00022614"/>
    </source>
</evidence>